<dbReference type="InterPro" id="IPR036318">
    <property type="entry name" value="FAD-bd_PCMH-like_sf"/>
</dbReference>
<dbReference type="EMBL" id="CP146016">
    <property type="protein sequence ID" value="WWQ61355.1"/>
    <property type="molecule type" value="Genomic_DNA"/>
</dbReference>
<dbReference type="InterPro" id="IPR017900">
    <property type="entry name" value="4Fe4S_Fe_S_CS"/>
</dbReference>
<dbReference type="AlphaFoldDB" id="A0AAX4L2F3"/>
<reference evidence="7 8" key="1">
    <citation type="submission" date="2024-02" db="EMBL/GenBank/DDBJ databases">
        <title>STSV induces naive adaptation in Sulfolobus.</title>
        <authorList>
            <person name="Xiang X."/>
            <person name="Song M."/>
        </authorList>
    </citation>
    <scope>NUCLEOTIDE SEQUENCE [LARGE SCALE GENOMIC DNA]</scope>
    <source>
        <strain evidence="7 8">RT2</strain>
    </source>
</reference>
<evidence type="ECO:0000313" key="7">
    <source>
        <dbReference type="EMBL" id="WWQ61355.1"/>
    </source>
</evidence>
<dbReference type="RefSeq" id="WP_338603561.1">
    <property type="nucleotide sequence ID" value="NZ_CP146016.1"/>
</dbReference>
<evidence type="ECO:0000256" key="5">
    <source>
        <dbReference type="ARBA" id="ARBA00023014"/>
    </source>
</evidence>
<name>A0AAX4L2F3_9CREN</name>
<dbReference type="PANTHER" id="PTHR43255">
    <property type="entry name" value="IRON-SULFUR-BINDING OXIDOREDUCTASE FADF-RELATED-RELATED"/>
    <property type="match status" value="1"/>
</dbReference>
<evidence type="ECO:0000313" key="8">
    <source>
        <dbReference type="Proteomes" id="UP001432202"/>
    </source>
</evidence>
<evidence type="ECO:0000256" key="1">
    <source>
        <dbReference type="ARBA" id="ARBA00022485"/>
    </source>
</evidence>
<feature type="domain" description="4Fe-4S ferredoxin-type" evidence="6">
    <location>
        <begin position="309"/>
        <end position="367"/>
    </location>
</feature>
<gene>
    <name evidence="7" type="ORF">V6M85_04560</name>
</gene>
<evidence type="ECO:0000259" key="6">
    <source>
        <dbReference type="Pfam" id="PF13183"/>
    </source>
</evidence>
<dbReference type="PROSITE" id="PS00198">
    <property type="entry name" value="4FE4S_FER_1"/>
    <property type="match status" value="1"/>
</dbReference>
<dbReference type="GO" id="GO:0046872">
    <property type="term" value="F:metal ion binding"/>
    <property type="evidence" value="ECO:0007669"/>
    <property type="project" value="UniProtKB-KW"/>
</dbReference>
<dbReference type="GO" id="GO:0050660">
    <property type="term" value="F:flavin adenine dinucleotide binding"/>
    <property type="evidence" value="ECO:0007669"/>
    <property type="project" value="InterPro"/>
</dbReference>
<proteinExistence type="predicted"/>
<dbReference type="PANTHER" id="PTHR43255:SF1">
    <property type="entry name" value="IRON-SULFUR-BINDING OXIDOREDUCTASE FADF-RELATED"/>
    <property type="match status" value="1"/>
</dbReference>
<evidence type="ECO:0000256" key="3">
    <source>
        <dbReference type="ARBA" id="ARBA00023002"/>
    </source>
</evidence>
<dbReference type="GO" id="GO:0016491">
    <property type="term" value="F:oxidoreductase activity"/>
    <property type="evidence" value="ECO:0007669"/>
    <property type="project" value="UniProtKB-KW"/>
</dbReference>
<evidence type="ECO:0000256" key="2">
    <source>
        <dbReference type="ARBA" id="ARBA00022723"/>
    </source>
</evidence>
<keyword evidence="5" id="KW-0411">Iron-sulfur</keyword>
<dbReference type="InterPro" id="IPR051460">
    <property type="entry name" value="HdrC_iron-sulfur_subunit"/>
</dbReference>
<evidence type="ECO:0000256" key="4">
    <source>
        <dbReference type="ARBA" id="ARBA00023004"/>
    </source>
</evidence>
<accession>A0AAX4L2F3</accession>
<keyword evidence="1" id="KW-0004">4Fe-4S</keyword>
<keyword evidence="8" id="KW-1185">Reference proteome</keyword>
<dbReference type="GeneID" id="89336014"/>
<dbReference type="SUPFAM" id="SSF46548">
    <property type="entry name" value="alpha-helical ferredoxin"/>
    <property type="match status" value="1"/>
</dbReference>
<dbReference type="InterPro" id="IPR017896">
    <property type="entry name" value="4Fe4S_Fe-S-bd"/>
</dbReference>
<dbReference type="Gene3D" id="3.30.70.20">
    <property type="match status" value="1"/>
</dbReference>
<keyword evidence="2" id="KW-0479">Metal-binding</keyword>
<dbReference type="Pfam" id="PF13183">
    <property type="entry name" value="Fer4_8"/>
    <property type="match status" value="1"/>
</dbReference>
<dbReference type="GO" id="GO:0051539">
    <property type="term" value="F:4 iron, 4 sulfur cluster binding"/>
    <property type="evidence" value="ECO:0007669"/>
    <property type="project" value="UniProtKB-KW"/>
</dbReference>
<dbReference type="SUPFAM" id="SSF56176">
    <property type="entry name" value="FAD-binding/transporter-associated domain-like"/>
    <property type="match status" value="1"/>
</dbReference>
<protein>
    <submittedName>
        <fullName evidence="7">4Fe-4S dicluster domain-containing protein</fullName>
    </submittedName>
</protein>
<sequence length="751" mass="85524">MLLDASIFSRAVIAGYDVKRSQSKENVEMVVGRLTGLYGDVLKYSNVKIIRAPEKFDDGSLFREVGGRNIYKIFEVPAGITFEKLIDELSKINYYPAIFPLYLKGTVGGFTASNGSGFGSYKFGFVKSARSVNELIGYKTVRITAVKYPELLEVENENKFAWSAIINKDGTIEYYIPSFYNKIIKVNSRSIATDKLIKGINAEILNVFKKDYIPIVMMTEINKDINFNFEMRIGYIINYNSPKRFKVLIGSLEETRLPELFDYLRKNPDVLPFPYLKEYEEIHKDILKDVKKYEVKIRSKRISKNVIIEASKCINCSLCLDNCLAYNTTNNVIYSPLGRFNRLIRGESTFEFCFGCTTCQEACPAGINISNLMELLPQFSETKEKLPIELTDPSASIYELEKNLESKYRNRPVFLLFVGCSAKYDPLGLEGFLNYLLTNGDKLPQEFSPRIKLVTGFCCGFNEYLTGNLEEAKNGVNRINQLKIQQNAVGIYFLCPEGLYVYNKFSDQKGIFAFDVIKNELKDKEVHLGCWAKKMGYNSKYNDCAGLFLASYKGSPLKIVKRNFLTVCPFSTWKFGTISVYSMFLGKKEVSELKEENIMDESSVFDLLVKGVKNGLENSADEIAEKVIMWNLGGGQYFLLLAIPIISKYISIELIRNLSSDPKVKEFISKFAQNRSILSQKVSAYTDYLRHYNFDGEIEKLIDKVANSTKLDYSAKDVVKTNDFRSVIKDALKKAISENLIENVLNNIIYL</sequence>
<keyword evidence="4" id="KW-0408">Iron</keyword>
<keyword evidence="3" id="KW-0560">Oxidoreductase</keyword>
<dbReference type="Proteomes" id="UP001432202">
    <property type="component" value="Chromosome"/>
</dbReference>
<dbReference type="GO" id="GO:0005886">
    <property type="term" value="C:plasma membrane"/>
    <property type="evidence" value="ECO:0007669"/>
    <property type="project" value="TreeGrafter"/>
</dbReference>
<organism evidence="7 8">
    <name type="scientific">Sulfolobus tengchongensis</name>
    <dbReference type="NCBI Taxonomy" id="207809"/>
    <lineage>
        <taxon>Archaea</taxon>
        <taxon>Thermoproteota</taxon>
        <taxon>Thermoprotei</taxon>
        <taxon>Sulfolobales</taxon>
        <taxon>Sulfolobaceae</taxon>
        <taxon>Sulfolobus</taxon>
    </lineage>
</organism>